<dbReference type="InterPro" id="IPR010987">
    <property type="entry name" value="Glutathione-S-Trfase_C-like"/>
</dbReference>
<name>F8P7G7_SERL9</name>
<dbReference type="PROSITE" id="PS50405">
    <property type="entry name" value="GST_CTER"/>
    <property type="match status" value="1"/>
</dbReference>
<organism>
    <name type="scientific">Serpula lacrymans var. lacrymans (strain S7.9)</name>
    <name type="common">Dry rot fungus</name>
    <dbReference type="NCBI Taxonomy" id="578457"/>
    <lineage>
        <taxon>Eukaryota</taxon>
        <taxon>Fungi</taxon>
        <taxon>Dikarya</taxon>
        <taxon>Basidiomycota</taxon>
        <taxon>Agaricomycotina</taxon>
        <taxon>Agaricomycetes</taxon>
        <taxon>Agaricomycetidae</taxon>
        <taxon>Boletales</taxon>
        <taxon>Coniophorineae</taxon>
        <taxon>Serpulaceae</taxon>
        <taxon>Serpula</taxon>
    </lineage>
</organism>
<accession>F8P7G7</accession>
<dbReference type="Pfam" id="PF14497">
    <property type="entry name" value="GST_C_3"/>
    <property type="match status" value="1"/>
</dbReference>
<reference evidence="3" key="1">
    <citation type="submission" date="2011-04" db="EMBL/GenBank/DDBJ databases">
        <title>Evolution of plant cell wall degrading machinery underlies the functional diversity of forest fungi.</title>
        <authorList>
            <consortium name="US DOE Joint Genome Institute (JGI-PGF)"/>
            <person name="Eastwood D.C."/>
            <person name="Floudas D."/>
            <person name="Binder M."/>
            <person name="Majcherczyk A."/>
            <person name="Schneider P."/>
            <person name="Aerts A."/>
            <person name="Asiegbu F.O."/>
            <person name="Baker S.E."/>
            <person name="Barry K."/>
            <person name="Bendiksby M."/>
            <person name="Blumentritt M."/>
            <person name="Coutinho P.M."/>
            <person name="Cullen D."/>
            <person name="Cullen D."/>
            <person name="Gathman A."/>
            <person name="Goodell B."/>
            <person name="Henrissat B."/>
            <person name="Ihrmark K."/>
            <person name="Kauserud H."/>
            <person name="Kohler A."/>
            <person name="LaButti K."/>
            <person name="Lapidus A."/>
            <person name="Lavin J.L."/>
            <person name="Lee Y.-H."/>
            <person name="Lindquist E."/>
            <person name="Lilly W."/>
            <person name="Lucas S."/>
            <person name="Morin E."/>
            <person name="Murat C."/>
            <person name="Oguiza J.A."/>
            <person name="Park J."/>
            <person name="Pisabarro A.G."/>
            <person name="Riley R."/>
            <person name="Rosling A."/>
            <person name="Salamov A."/>
            <person name="Schmidt O."/>
            <person name="Schmutz J."/>
            <person name="Skrede I."/>
            <person name="Stenlid J."/>
            <person name="Wiebenga A."/>
            <person name="Xie X."/>
            <person name="Kues U."/>
            <person name="Hibbett D.S."/>
            <person name="Hoffmeister D."/>
            <person name="Hogberg N."/>
            <person name="Martin F."/>
            <person name="Grigoriev I.V."/>
            <person name="Watkinson S.C."/>
        </authorList>
    </citation>
    <scope>NUCLEOTIDE SEQUENCE</scope>
    <source>
        <strain evidence="3">S7.9</strain>
    </source>
</reference>
<dbReference type="AlphaFoldDB" id="F8P7G7"/>
<evidence type="ECO:0000259" key="2">
    <source>
        <dbReference type="PROSITE" id="PS50405"/>
    </source>
</evidence>
<dbReference type="InterPro" id="IPR050213">
    <property type="entry name" value="GST_superfamily"/>
</dbReference>
<keyword evidence="3" id="KW-0808">Transferase</keyword>
<dbReference type="InterPro" id="IPR004046">
    <property type="entry name" value="GST_C"/>
</dbReference>
<dbReference type="GeneID" id="18813610"/>
<dbReference type="EMBL" id="GL945439">
    <property type="protein sequence ID" value="EGO21434.1"/>
    <property type="molecule type" value="Genomic_DNA"/>
</dbReference>
<dbReference type="InterPro" id="IPR036249">
    <property type="entry name" value="Thioredoxin-like_sf"/>
</dbReference>
<dbReference type="PANTHER" id="PTHR11571">
    <property type="entry name" value="GLUTATHIONE S-TRANSFERASE"/>
    <property type="match status" value="1"/>
</dbReference>
<evidence type="ECO:0000259" key="1">
    <source>
        <dbReference type="PROSITE" id="PS50404"/>
    </source>
</evidence>
<dbReference type="SUPFAM" id="SSF47616">
    <property type="entry name" value="GST C-terminal domain-like"/>
    <property type="match status" value="1"/>
</dbReference>
<dbReference type="InterPro" id="IPR040079">
    <property type="entry name" value="Glutathione_S-Trfase"/>
</dbReference>
<feature type="domain" description="GST C-terminal" evidence="2">
    <location>
        <begin position="106"/>
        <end position="256"/>
    </location>
</feature>
<dbReference type="PANTHER" id="PTHR11571:SF150">
    <property type="entry name" value="GLUTATHIONE S-TRANSFERASE"/>
    <property type="match status" value="1"/>
</dbReference>
<dbReference type="Gene3D" id="3.40.30.10">
    <property type="entry name" value="Glutaredoxin"/>
    <property type="match status" value="1"/>
</dbReference>
<protein>
    <submittedName>
        <fullName evidence="3">Glutathione s-transferase variant 1</fullName>
    </submittedName>
</protein>
<dbReference type="Gene3D" id="1.20.1050.10">
    <property type="match status" value="1"/>
</dbReference>
<gene>
    <name evidence="3" type="primary">glt1.1</name>
    <name evidence="3" type="ORF">SERLADRAFT_417671</name>
</gene>
<dbReference type="InterPro" id="IPR036282">
    <property type="entry name" value="Glutathione-S-Trfase_C_sf"/>
</dbReference>
<sequence length="271" mass="31093">MATVLFRTGILGLRATCKQDIRLSQTIRSFHSNFRTLNMATVESYEIHYWPIHGRSDVSRMLLEAAGKPYKNVFIGSAEWATLKKQQRFGHTPWLVVKYTDGTSKTLWEQLAIDVYLAETFGFMPSTEAGEDEAFSRAFCVAHHTSWLELSDKFGVAMGLPTLEERREQINKLRNDVAPLHMSFHEKILAESKGPFYYGEKPTLPDFMALSTYLRMEELLGECSHEQFPNLLKLNEAVLKVPHVADYVQKRRDFGVIRFDKDQLKGVPAKQ</sequence>
<dbReference type="PROSITE" id="PS50404">
    <property type="entry name" value="GST_NTER"/>
    <property type="match status" value="1"/>
</dbReference>
<dbReference type="RefSeq" id="XP_007322391.1">
    <property type="nucleotide sequence ID" value="XM_007322329.1"/>
</dbReference>
<dbReference type="Proteomes" id="UP000008064">
    <property type="component" value="Unassembled WGS sequence"/>
</dbReference>
<evidence type="ECO:0000313" key="3">
    <source>
        <dbReference type="EMBL" id="EGO21434.1"/>
    </source>
</evidence>
<proteinExistence type="predicted"/>
<dbReference type="GO" id="GO:0004364">
    <property type="term" value="F:glutathione transferase activity"/>
    <property type="evidence" value="ECO:0007669"/>
    <property type="project" value="TreeGrafter"/>
</dbReference>
<dbReference type="OrthoDB" id="3233083at2759"/>
<dbReference type="KEGG" id="sla:SERLADRAFT_417671"/>
<feature type="domain" description="GST N-terminal" evidence="1">
    <location>
        <begin position="43"/>
        <end position="125"/>
    </location>
</feature>
<dbReference type="SFLD" id="SFLDS00019">
    <property type="entry name" value="Glutathione_Transferase_(cytos"/>
    <property type="match status" value="1"/>
</dbReference>
<dbReference type="SUPFAM" id="SSF52833">
    <property type="entry name" value="Thioredoxin-like"/>
    <property type="match status" value="1"/>
</dbReference>
<dbReference type="GO" id="GO:0006749">
    <property type="term" value="P:glutathione metabolic process"/>
    <property type="evidence" value="ECO:0007669"/>
    <property type="project" value="TreeGrafter"/>
</dbReference>
<dbReference type="InterPro" id="IPR004045">
    <property type="entry name" value="Glutathione_S-Trfase_N"/>
</dbReference>